<dbReference type="GO" id="GO:0003677">
    <property type="term" value="F:DNA binding"/>
    <property type="evidence" value="ECO:0007669"/>
    <property type="project" value="UniProtKB-KW"/>
</dbReference>
<evidence type="ECO:0000256" key="1">
    <source>
        <dbReference type="ARBA" id="ARBA00023125"/>
    </source>
</evidence>
<dbReference type="Gene3D" id="1.10.260.40">
    <property type="entry name" value="lambda repressor-like DNA-binding domains"/>
    <property type="match status" value="1"/>
</dbReference>
<dbReference type="RefSeq" id="WP_091371547.1">
    <property type="nucleotide sequence ID" value="NZ_LT629740.1"/>
</dbReference>
<dbReference type="STRING" id="652787.SAMN05216490_1881"/>
<dbReference type="PANTHER" id="PTHR46797">
    <property type="entry name" value="HTH-TYPE TRANSCRIPTIONAL REGULATOR"/>
    <property type="match status" value="1"/>
</dbReference>
<name>A0A1H1VBF8_MUCMA</name>
<dbReference type="SMART" id="SM00530">
    <property type="entry name" value="HTH_XRE"/>
    <property type="match status" value="1"/>
</dbReference>
<dbReference type="InterPro" id="IPR010982">
    <property type="entry name" value="Lambda_DNA-bd_dom_sf"/>
</dbReference>
<sequence length="73" mass="8174">MVELNNSDGILAFGQKVRSIRTDKNISMQHLANIADIELSQIHRIETGKINPKLTTILILAKALEINPSEFFV</sequence>
<dbReference type="PROSITE" id="PS50943">
    <property type="entry name" value="HTH_CROC1"/>
    <property type="match status" value="1"/>
</dbReference>
<evidence type="ECO:0000313" key="4">
    <source>
        <dbReference type="Proteomes" id="UP000199679"/>
    </source>
</evidence>
<dbReference type="GO" id="GO:0003700">
    <property type="term" value="F:DNA-binding transcription factor activity"/>
    <property type="evidence" value="ECO:0007669"/>
    <property type="project" value="TreeGrafter"/>
</dbReference>
<accession>A0A1H1VBF8</accession>
<evidence type="ECO:0000313" key="3">
    <source>
        <dbReference type="EMBL" id="SDS82102.1"/>
    </source>
</evidence>
<reference evidence="3 4" key="1">
    <citation type="submission" date="2016-10" db="EMBL/GenBank/DDBJ databases">
        <authorList>
            <person name="de Groot N.N."/>
        </authorList>
    </citation>
    <scope>NUCLEOTIDE SEQUENCE [LARGE SCALE GENOMIC DNA]</scope>
    <source>
        <strain evidence="3 4">MP1X4</strain>
    </source>
</reference>
<proteinExistence type="predicted"/>
<dbReference type="InterPro" id="IPR001387">
    <property type="entry name" value="Cro/C1-type_HTH"/>
</dbReference>
<dbReference type="Proteomes" id="UP000199679">
    <property type="component" value="Chromosome I"/>
</dbReference>
<dbReference type="OrthoDB" id="680346at2"/>
<dbReference type="AlphaFoldDB" id="A0A1H1VBF8"/>
<organism evidence="3 4">
    <name type="scientific">Mucilaginibacter mallensis</name>
    <dbReference type="NCBI Taxonomy" id="652787"/>
    <lineage>
        <taxon>Bacteria</taxon>
        <taxon>Pseudomonadati</taxon>
        <taxon>Bacteroidota</taxon>
        <taxon>Sphingobacteriia</taxon>
        <taxon>Sphingobacteriales</taxon>
        <taxon>Sphingobacteriaceae</taxon>
        <taxon>Mucilaginibacter</taxon>
    </lineage>
</organism>
<dbReference type="EMBL" id="LT629740">
    <property type="protein sequence ID" value="SDS82102.1"/>
    <property type="molecule type" value="Genomic_DNA"/>
</dbReference>
<keyword evidence="1" id="KW-0238">DNA-binding</keyword>
<protein>
    <submittedName>
        <fullName evidence="3">Helix-turn-helix domain-containing protein</fullName>
    </submittedName>
</protein>
<feature type="domain" description="HTH cro/C1-type" evidence="2">
    <location>
        <begin position="17"/>
        <end position="71"/>
    </location>
</feature>
<dbReference type="GO" id="GO:0005829">
    <property type="term" value="C:cytosol"/>
    <property type="evidence" value="ECO:0007669"/>
    <property type="project" value="TreeGrafter"/>
</dbReference>
<dbReference type="SUPFAM" id="SSF47413">
    <property type="entry name" value="lambda repressor-like DNA-binding domains"/>
    <property type="match status" value="1"/>
</dbReference>
<keyword evidence="4" id="KW-1185">Reference proteome</keyword>
<gene>
    <name evidence="3" type="ORF">SAMN05216490_1881</name>
</gene>
<dbReference type="Pfam" id="PF01381">
    <property type="entry name" value="HTH_3"/>
    <property type="match status" value="1"/>
</dbReference>
<dbReference type="InterPro" id="IPR050807">
    <property type="entry name" value="TransReg_Diox_bact_type"/>
</dbReference>
<dbReference type="CDD" id="cd00093">
    <property type="entry name" value="HTH_XRE"/>
    <property type="match status" value="1"/>
</dbReference>
<dbReference type="PANTHER" id="PTHR46797:SF1">
    <property type="entry name" value="METHYLPHOSPHONATE SYNTHASE"/>
    <property type="match status" value="1"/>
</dbReference>
<evidence type="ECO:0000259" key="2">
    <source>
        <dbReference type="PROSITE" id="PS50943"/>
    </source>
</evidence>